<accession>A0A8J6MD31</accession>
<feature type="signal peptide" evidence="2">
    <location>
        <begin position="1"/>
        <end position="19"/>
    </location>
</feature>
<evidence type="ECO:0000256" key="2">
    <source>
        <dbReference type="SAM" id="SignalP"/>
    </source>
</evidence>
<feature type="region of interest" description="Disordered" evidence="1">
    <location>
        <begin position="23"/>
        <end position="66"/>
    </location>
</feature>
<protein>
    <recommendedName>
        <fullName evidence="5">Antigen I/II N-terminal domain-containing protein</fullName>
    </recommendedName>
</protein>
<dbReference type="EMBL" id="JACOPQ010000008">
    <property type="protein sequence ID" value="MBC5737600.1"/>
    <property type="molecule type" value="Genomic_DNA"/>
</dbReference>
<gene>
    <name evidence="3" type="ORF">H8S62_11345</name>
</gene>
<organism evidence="3 4">
    <name type="scientific">Lawsonibacter faecis</name>
    <dbReference type="NCBI Taxonomy" id="2763052"/>
    <lineage>
        <taxon>Bacteria</taxon>
        <taxon>Bacillati</taxon>
        <taxon>Bacillota</taxon>
        <taxon>Clostridia</taxon>
        <taxon>Eubacteriales</taxon>
        <taxon>Oscillospiraceae</taxon>
        <taxon>Lawsonibacter</taxon>
    </lineage>
</organism>
<evidence type="ECO:0008006" key="5">
    <source>
        <dbReference type="Google" id="ProtNLM"/>
    </source>
</evidence>
<evidence type="ECO:0000313" key="3">
    <source>
        <dbReference type="EMBL" id="MBC5737600.1"/>
    </source>
</evidence>
<comment type="caution">
    <text evidence="3">The sequence shown here is derived from an EMBL/GenBank/DDBJ whole genome shotgun (WGS) entry which is preliminary data.</text>
</comment>
<sequence>MKRKVISAMLSLAIVVSLAACSNGEAPSSPTPADSTPASPAPTATTPVEPAPTNSAPAETPSGGVEVDEGLLSVEITLPASLFEGTDMTAFDPDNYAQEQGFAAAVLNDDGSVTVKMSKAKHSELLAEMSKQYDESFAAMVEAEDSPYIKSITHTDDFSAITAQVDRTAYEAEVINLTPFVLGMSGMMYQAFTAGTPRVEVIIEDADTGDIVTSYVFPDDMNG</sequence>
<dbReference type="AlphaFoldDB" id="A0A8J6MD31"/>
<dbReference type="Proteomes" id="UP000607645">
    <property type="component" value="Unassembled WGS sequence"/>
</dbReference>
<proteinExistence type="predicted"/>
<dbReference type="PROSITE" id="PS51257">
    <property type="entry name" value="PROKAR_LIPOPROTEIN"/>
    <property type="match status" value="1"/>
</dbReference>
<keyword evidence="2" id="KW-0732">Signal</keyword>
<dbReference type="RefSeq" id="WP_186919406.1">
    <property type="nucleotide sequence ID" value="NZ_JACOPQ010000008.1"/>
</dbReference>
<name>A0A8J6MD31_9FIRM</name>
<keyword evidence="4" id="KW-1185">Reference proteome</keyword>
<feature type="compositionally biased region" description="Low complexity" evidence="1">
    <location>
        <begin position="26"/>
        <end position="53"/>
    </location>
</feature>
<reference evidence="3" key="1">
    <citation type="submission" date="2020-08" db="EMBL/GenBank/DDBJ databases">
        <title>Genome public.</title>
        <authorList>
            <person name="Liu C."/>
            <person name="Sun Q."/>
        </authorList>
    </citation>
    <scope>NUCLEOTIDE SEQUENCE</scope>
    <source>
        <strain evidence="3">NSJ-52</strain>
    </source>
</reference>
<evidence type="ECO:0000313" key="4">
    <source>
        <dbReference type="Proteomes" id="UP000607645"/>
    </source>
</evidence>
<evidence type="ECO:0000256" key="1">
    <source>
        <dbReference type="SAM" id="MobiDB-lite"/>
    </source>
</evidence>
<feature type="chain" id="PRO_5035265862" description="Antigen I/II N-terminal domain-containing protein" evidence="2">
    <location>
        <begin position="20"/>
        <end position="223"/>
    </location>
</feature>